<name>A0A4S8K701_MUSBA</name>
<gene>
    <name evidence="1" type="ORF">C4D60_Mb08t27840</name>
</gene>
<dbReference type="Proteomes" id="UP000317650">
    <property type="component" value="Chromosome 8"/>
</dbReference>
<protein>
    <submittedName>
        <fullName evidence="1">Uncharacterized protein</fullName>
    </submittedName>
</protein>
<comment type="caution">
    <text evidence="1">The sequence shown here is derived from an EMBL/GenBank/DDBJ whole genome shotgun (WGS) entry which is preliminary data.</text>
</comment>
<sequence>MECSKYAFRNSYGWMVFIGRMEDTKHNSLVFSSTNETLIFQAVHPNQRQRKARLCLHVPM</sequence>
<organism evidence="1 2">
    <name type="scientific">Musa balbisiana</name>
    <name type="common">Banana</name>
    <dbReference type="NCBI Taxonomy" id="52838"/>
    <lineage>
        <taxon>Eukaryota</taxon>
        <taxon>Viridiplantae</taxon>
        <taxon>Streptophyta</taxon>
        <taxon>Embryophyta</taxon>
        <taxon>Tracheophyta</taxon>
        <taxon>Spermatophyta</taxon>
        <taxon>Magnoliopsida</taxon>
        <taxon>Liliopsida</taxon>
        <taxon>Zingiberales</taxon>
        <taxon>Musaceae</taxon>
        <taxon>Musa</taxon>
    </lineage>
</organism>
<dbReference type="EMBL" id="PYDT01000002">
    <property type="protein sequence ID" value="THU70711.1"/>
    <property type="molecule type" value="Genomic_DNA"/>
</dbReference>
<dbReference type="AlphaFoldDB" id="A0A4S8K701"/>
<evidence type="ECO:0000313" key="1">
    <source>
        <dbReference type="EMBL" id="THU70711.1"/>
    </source>
</evidence>
<accession>A0A4S8K701</accession>
<keyword evidence="2" id="KW-1185">Reference proteome</keyword>
<reference evidence="1 2" key="1">
    <citation type="journal article" date="2019" name="Nat. Plants">
        <title>Genome sequencing of Musa balbisiana reveals subgenome evolution and function divergence in polyploid bananas.</title>
        <authorList>
            <person name="Yao X."/>
        </authorList>
    </citation>
    <scope>NUCLEOTIDE SEQUENCE [LARGE SCALE GENOMIC DNA]</scope>
    <source>
        <strain evidence="2">cv. DH-PKW</strain>
        <tissue evidence="1">Leaves</tissue>
    </source>
</reference>
<proteinExistence type="predicted"/>
<evidence type="ECO:0000313" key="2">
    <source>
        <dbReference type="Proteomes" id="UP000317650"/>
    </source>
</evidence>